<dbReference type="EMBL" id="LQOS01000020">
    <property type="protein sequence ID" value="ORV42983.1"/>
    <property type="molecule type" value="Genomic_DNA"/>
</dbReference>
<sequence>MGDPSKSIVEFPARIGVWWASETWSITDAQDVAREIEALGFGSLFIPEVAGKECLTQSAAFLAATDRLVVGTGIANIHVRLPSAAETGGRTLGALHPNRFVLGLGVSHAPLVEHAMGGTYAKPLATMRTYLERMAAVSEAIEPGAPRPVRLLAALGPKMIELSGTYADGAHPYLVTPGQTRTTRQILGPDKWIVSEQAVAIGGDDADQLRRAHQHLDVYSGLPNYRNSWLRQGFDESDLVRGGSDRLARAIVGMGSVEQAAASVTAHLDAGADHVVLQVLGDDPTADPRPALRELADVLGLRT</sequence>
<dbReference type="RefSeq" id="WP_085189496.1">
    <property type="nucleotide sequence ID" value="NZ_AP022605.1"/>
</dbReference>
<dbReference type="PANTHER" id="PTHR43244:SF2">
    <property type="entry name" value="CONSERVED HYPOTHETICAL ALANINE AND PROLINE-RICH PROTEIN"/>
    <property type="match status" value="1"/>
</dbReference>
<evidence type="ECO:0000259" key="1">
    <source>
        <dbReference type="Pfam" id="PF00296"/>
    </source>
</evidence>
<evidence type="ECO:0000313" key="2">
    <source>
        <dbReference type="EMBL" id="BBZ06043.1"/>
    </source>
</evidence>
<evidence type="ECO:0000313" key="4">
    <source>
        <dbReference type="Proteomes" id="UP000193564"/>
    </source>
</evidence>
<proteinExistence type="predicted"/>
<reference evidence="2 5" key="2">
    <citation type="journal article" date="2019" name="Emerg. Microbes Infect.">
        <title>Comprehensive subspecies identification of 175 nontuberculous mycobacteria species based on 7547 genomic profiles.</title>
        <authorList>
            <person name="Matsumoto Y."/>
            <person name="Kinjo T."/>
            <person name="Motooka D."/>
            <person name="Nabeya D."/>
            <person name="Jung N."/>
            <person name="Uechi K."/>
            <person name="Horii T."/>
            <person name="Iida T."/>
            <person name="Fujita J."/>
            <person name="Nakamura S."/>
        </authorList>
    </citation>
    <scope>NUCLEOTIDE SEQUENCE [LARGE SCALE GENOMIC DNA]</scope>
    <source>
        <strain evidence="2 5">JCM 12405</strain>
    </source>
</reference>
<dbReference type="InterPro" id="IPR036661">
    <property type="entry name" value="Luciferase-like_sf"/>
</dbReference>
<dbReference type="PANTHER" id="PTHR43244">
    <property type="match status" value="1"/>
</dbReference>
<dbReference type="GO" id="GO:0016705">
    <property type="term" value="F:oxidoreductase activity, acting on paired donors, with incorporation or reduction of molecular oxygen"/>
    <property type="evidence" value="ECO:0007669"/>
    <property type="project" value="InterPro"/>
</dbReference>
<dbReference type="KEGG" id="mdr:MDOR_02120"/>
<gene>
    <name evidence="3" type="ORF">AWC01_07315</name>
    <name evidence="2" type="ORF">MDOR_02120</name>
</gene>
<keyword evidence="4" id="KW-1185">Reference proteome</keyword>
<reference evidence="3 4" key="1">
    <citation type="submission" date="2016-01" db="EMBL/GenBank/DDBJ databases">
        <title>The new phylogeny of the genus Mycobacterium.</title>
        <authorList>
            <person name="Tarcisio F."/>
            <person name="Conor M."/>
            <person name="Antonella G."/>
            <person name="Elisabetta G."/>
            <person name="Giulia F.S."/>
            <person name="Sara T."/>
            <person name="Anna F."/>
            <person name="Clotilde B."/>
            <person name="Roberto B."/>
            <person name="Veronica D.S."/>
            <person name="Fabio R."/>
            <person name="Monica P."/>
            <person name="Olivier J."/>
            <person name="Enrico T."/>
            <person name="Nicola S."/>
        </authorList>
    </citation>
    <scope>NUCLEOTIDE SEQUENCE [LARGE SCALE GENOMIC DNA]</scope>
    <source>
        <strain evidence="3 4">DSM 44339</strain>
    </source>
</reference>
<evidence type="ECO:0000313" key="3">
    <source>
        <dbReference type="EMBL" id="ORV42983.1"/>
    </source>
</evidence>
<protein>
    <submittedName>
        <fullName evidence="3">LLM class F420-dependent oxidoreductase</fullName>
    </submittedName>
</protein>
<dbReference type="Proteomes" id="UP000467201">
    <property type="component" value="Chromosome"/>
</dbReference>
<dbReference type="EMBL" id="AP022605">
    <property type="protein sequence ID" value="BBZ06043.1"/>
    <property type="molecule type" value="Genomic_DNA"/>
</dbReference>
<dbReference type="Pfam" id="PF00296">
    <property type="entry name" value="Bac_luciferase"/>
    <property type="match status" value="1"/>
</dbReference>
<dbReference type="InterPro" id="IPR011251">
    <property type="entry name" value="Luciferase-like_dom"/>
</dbReference>
<reference evidence="2" key="3">
    <citation type="submission" date="2020-02" db="EMBL/GenBank/DDBJ databases">
        <authorList>
            <person name="Matsumoto Y."/>
            <person name="Motooka D."/>
            <person name="Nakamura S."/>
        </authorList>
    </citation>
    <scope>NUCLEOTIDE SEQUENCE</scope>
    <source>
        <strain evidence="2">JCM 12405</strain>
    </source>
</reference>
<dbReference type="AlphaFoldDB" id="A0A1X1TEL2"/>
<organism evidence="3 4">
    <name type="scientific">Mycolicibacterium doricum</name>
    <dbReference type="NCBI Taxonomy" id="126673"/>
    <lineage>
        <taxon>Bacteria</taxon>
        <taxon>Bacillati</taxon>
        <taxon>Actinomycetota</taxon>
        <taxon>Actinomycetes</taxon>
        <taxon>Mycobacteriales</taxon>
        <taxon>Mycobacteriaceae</taxon>
        <taxon>Mycolicibacterium</taxon>
    </lineage>
</organism>
<dbReference type="NCBIfam" id="TIGR03620">
    <property type="entry name" value="F420_MSMEG_4141"/>
    <property type="match status" value="1"/>
</dbReference>
<evidence type="ECO:0000313" key="5">
    <source>
        <dbReference type="Proteomes" id="UP000467201"/>
    </source>
</evidence>
<dbReference type="OrthoDB" id="4760590at2"/>
<dbReference type="SUPFAM" id="SSF51679">
    <property type="entry name" value="Bacterial luciferase-like"/>
    <property type="match status" value="1"/>
</dbReference>
<dbReference type="InterPro" id="IPR050564">
    <property type="entry name" value="F420-G6PD/mer"/>
</dbReference>
<accession>A0A1X1TEL2</accession>
<name>A0A1X1TEL2_9MYCO</name>
<dbReference type="STRING" id="126673.AWC01_07315"/>
<dbReference type="CDD" id="cd01097">
    <property type="entry name" value="Tetrahydromethanopterin_reductase"/>
    <property type="match status" value="1"/>
</dbReference>
<dbReference type="Proteomes" id="UP000193564">
    <property type="component" value="Unassembled WGS sequence"/>
</dbReference>
<dbReference type="InterPro" id="IPR019922">
    <property type="entry name" value="Lucif-like_OxRdatse_MSMEG_4141"/>
</dbReference>
<feature type="domain" description="Luciferase-like" evidence="1">
    <location>
        <begin position="12"/>
        <end position="236"/>
    </location>
</feature>
<dbReference type="Gene3D" id="3.20.20.30">
    <property type="entry name" value="Luciferase-like domain"/>
    <property type="match status" value="1"/>
</dbReference>